<dbReference type="InterPro" id="IPR017900">
    <property type="entry name" value="4Fe4S_Fe_S_CS"/>
</dbReference>
<evidence type="ECO:0000256" key="3">
    <source>
        <dbReference type="ARBA" id="ARBA00022723"/>
    </source>
</evidence>
<keyword evidence="3" id="KW-0479">Metal-binding</keyword>
<dbReference type="NCBIfam" id="TIGR02163">
    <property type="entry name" value="napH"/>
    <property type="match status" value="1"/>
</dbReference>
<dbReference type="GO" id="GO:0005886">
    <property type="term" value="C:plasma membrane"/>
    <property type="evidence" value="ECO:0007669"/>
    <property type="project" value="TreeGrafter"/>
</dbReference>
<feature type="domain" description="4Fe-4S ferredoxin-type" evidence="9">
    <location>
        <begin position="195"/>
        <end position="224"/>
    </location>
</feature>
<keyword evidence="6" id="KW-0408">Iron</keyword>
<keyword evidence="1" id="KW-0813">Transport</keyword>
<proteinExistence type="predicted"/>
<dbReference type="InterPro" id="IPR017896">
    <property type="entry name" value="4Fe4S_Fe-S-bd"/>
</dbReference>
<dbReference type="PANTHER" id="PTHR30176">
    <property type="entry name" value="FERREDOXIN-TYPE PROTEIN NAPH"/>
    <property type="match status" value="1"/>
</dbReference>
<feature type="transmembrane region" description="Helical" evidence="8">
    <location>
        <begin position="52"/>
        <end position="79"/>
    </location>
</feature>
<reference evidence="11" key="1">
    <citation type="submission" date="2017-02" db="EMBL/GenBank/DDBJ databases">
        <authorList>
            <person name="Varghese N."/>
            <person name="Submissions S."/>
        </authorList>
    </citation>
    <scope>NUCLEOTIDE SEQUENCE [LARGE SCALE GENOMIC DNA]</scope>
    <source>
        <strain evidence="11">DSM 16521</strain>
    </source>
</reference>
<dbReference type="AlphaFoldDB" id="A0A1T4QZP5"/>
<keyword evidence="5" id="KW-0249">Electron transport</keyword>
<dbReference type="PROSITE" id="PS00198">
    <property type="entry name" value="4FE4S_FER_1"/>
    <property type="match status" value="2"/>
</dbReference>
<keyword evidence="2" id="KW-0004">4Fe-4S</keyword>
<dbReference type="InterPro" id="IPR011886">
    <property type="entry name" value="NapH_MauN"/>
</dbReference>
<dbReference type="GO" id="GO:0051539">
    <property type="term" value="F:4 iron, 4 sulfur cluster binding"/>
    <property type="evidence" value="ECO:0007669"/>
    <property type="project" value="UniProtKB-KW"/>
</dbReference>
<dbReference type="Proteomes" id="UP000189933">
    <property type="component" value="Unassembled WGS sequence"/>
</dbReference>
<evidence type="ECO:0000313" key="10">
    <source>
        <dbReference type="EMBL" id="SKA09203.1"/>
    </source>
</evidence>
<name>A0A1T4QZP5_9FIRM</name>
<evidence type="ECO:0000256" key="2">
    <source>
        <dbReference type="ARBA" id="ARBA00022485"/>
    </source>
</evidence>
<protein>
    <submittedName>
        <fullName evidence="10">Ferredoxin-type protein NapH</fullName>
    </submittedName>
</protein>
<keyword evidence="8" id="KW-1133">Transmembrane helix</keyword>
<dbReference type="Pfam" id="PF12801">
    <property type="entry name" value="Fer4_5"/>
    <property type="match status" value="2"/>
</dbReference>
<evidence type="ECO:0000256" key="6">
    <source>
        <dbReference type="ARBA" id="ARBA00023004"/>
    </source>
</evidence>
<feature type="transmembrane region" description="Helical" evidence="8">
    <location>
        <begin position="118"/>
        <end position="136"/>
    </location>
</feature>
<gene>
    <name evidence="10" type="ORF">SAMN02745885_01871</name>
</gene>
<evidence type="ECO:0000256" key="8">
    <source>
        <dbReference type="SAM" id="Phobius"/>
    </source>
</evidence>
<keyword evidence="11" id="KW-1185">Reference proteome</keyword>
<evidence type="ECO:0000259" key="9">
    <source>
        <dbReference type="PROSITE" id="PS51379"/>
    </source>
</evidence>
<evidence type="ECO:0000313" key="11">
    <source>
        <dbReference type="Proteomes" id="UP000189933"/>
    </source>
</evidence>
<dbReference type="Gene3D" id="3.30.70.20">
    <property type="match status" value="1"/>
</dbReference>
<evidence type="ECO:0000256" key="7">
    <source>
        <dbReference type="ARBA" id="ARBA00023014"/>
    </source>
</evidence>
<keyword evidence="8" id="KW-0472">Membrane</keyword>
<dbReference type="GO" id="GO:0046872">
    <property type="term" value="F:metal ion binding"/>
    <property type="evidence" value="ECO:0007669"/>
    <property type="project" value="UniProtKB-KW"/>
</dbReference>
<evidence type="ECO:0000256" key="4">
    <source>
        <dbReference type="ARBA" id="ARBA00022737"/>
    </source>
</evidence>
<keyword evidence="8" id="KW-0812">Transmembrane</keyword>
<feature type="transmembrane region" description="Helical" evidence="8">
    <location>
        <begin position="148"/>
        <end position="171"/>
    </location>
</feature>
<keyword evidence="4" id="KW-0677">Repeat</keyword>
<keyword evidence="7" id="KW-0411">Iron-sulfur</keyword>
<sequence length="266" mass="29502">MNKMRKWTWLRRLVQVLVIGLLLSQLFGFKFFSGDLNASNLLGIPLADPLTALQYLLLGQLAGKILLGALLITAFYWLLGGKTFCSWVCPVNTAGELLDKLRHWLGLPERKLDHGLKYLVLGLVLLLTPILGYPAFAPFNPVGQTSMALAFGLAGALVPLLLVLAFELLLYRRGWCRSLCPIGAFYALLGRLSPFVVTYRQDQCVNCRACARACPMGADTLNGPLVQKEALVTDWDCTRCGSCIDVCPQQALQYGWKLKRKGRKDQ</sequence>
<dbReference type="PROSITE" id="PS51379">
    <property type="entry name" value="4FE4S_FER_2"/>
    <property type="match status" value="2"/>
</dbReference>
<dbReference type="Pfam" id="PF13237">
    <property type="entry name" value="Fer4_10"/>
    <property type="match status" value="1"/>
</dbReference>
<evidence type="ECO:0000256" key="1">
    <source>
        <dbReference type="ARBA" id="ARBA00022448"/>
    </source>
</evidence>
<dbReference type="SUPFAM" id="SSF54862">
    <property type="entry name" value="4Fe-4S ferredoxins"/>
    <property type="match status" value="1"/>
</dbReference>
<evidence type="ECO:0000256" key="5">
    <source>
        <dbReference type="ARBA" id="ARBA00022982"/>
    </source>
</evidence>
<dbReference type="PANTHER" id="PTHR30176:SF3">
    <property type="entry name" value="FERREDOXIN-TYPE PROTEIN NAPH"/>
    <property type="match status" value="1"/>
</dbReference>
<dbReference type="InterPro" id="IPR051684">
    <property type="entry name" value="Electron_Trans/Redox"/>
</dbReference>
<feature type="domain" description="4Fe-4S ferredoxin-type" evidence="9">
    <location>
        <begin position="229"/>
        <end position="257"/>
    </location>
</feature>
<accession>A0A1T4QZP5</accession>
<organism evidence="10 11">
    <name type="scientific">Carboxydocella sporoproducens DSM 16521</name>
    <dbReference type="NCBI Taxonomy" id="1121270"/>
    <lineage>
        <taxon>Bacteria</taxon>
        <taxon>Bacillati</taxon>
        <taxon>Bacillota</taxon>
        <taxon>Clostridia</taxon>
        <taxon>Eubacteriales</taxon>
        <taxon>Clostridiales Family XVI. Incertae Sedis</taxon>
        <taxon>Carboxydocella</taxon>
    </lineage>
</organism>
<dbReference type="EMBL" id="FUXM01000023">
    <property type="protein sequence ID" value="SKA09203.1"/>
    <property type="molecule type" value="Genomic_DNA"/>
</dbReference>